<proteinExistence type="predicted"/>
<evidence type="ECO:0000313" key="2">
    <source>
        <dbReference type="Proteomes" id="UP000054928"/>
    </source>
</evidence>
<organism evidence="1 2">
    <name type="scientific">Plasmopara halstedii</name>
    <name type="common">Downy mildew of sunflower</name>
    <dbReference type="NCBI Taxonomy" id="4781"/>
    <lineage>
        <taxon>Eukaryota</taxon>
        <taxon>Sar</taxon>
        <taxon>Stramenopiles</taxon>
        <taxon>Oomycota</taxon>
        <taxon>Peronosporomycetes</taxon>
        <taxon>Peronosporales</taxon>
        <taxon>Peronosporaceae</taxon>
        <taxon>Plasmopara</taxon>
    </lineage>
</organism>
<accession>A0A0N7L8N1</accession>
<reference evidence="2" key="1">
    <citation type="submission" date="2014-09" db="EMBL/GenBank/DDBJ databases">
        <authorList>
            <person name="Sharma Rahul"/>
            <person name="Thines Marco"/>
        </authorList>
    </citation>
    <scope>NUCLEOTIDE SEQUENCE [LARGE SCALE GENOMIC DNA]</scope>
</reference>
<name>A0A0N7L8N1_PLAHL</name>
<keyword evidence="2" id="KW-1185">Reference proteome</keyword>
<dbReference type="GeneID" id="36403111"/>
<dbReference type="Proteomes" id="UP000054928">
    <property type="component" value="Unassembled WGS sequence"/>
</dbReference>
<sequence length="120" mass="13578">MREAGRSRDFRLVFAACTDCRCLRDFFCGSWPAATEFVDRFIHGLPAMELRGCIPHLLCLYRDLTALVRSIVGTQGVLHGPVQIGDLAPPVGFVSDWIVHKFRELSKRDVRRLLGNTTFN</sequence>
<protein>
    <submittedName>
        <fullName evidence="1">Uncharacterized protein</fullName>
    </submittedName>
</protein>
<dbReference type="AlphaFoldDB" id="A0A0N7L8N1"/>
<dbReference type="EMBL" id="CCYD01003101">
    <property type="protein sequence ID" value="CEG50339.1"/>
    <property type="molecule type" value="Genomic_DNA"/>
</dbReference>
<dbReference type="RefSeq" id="XP_024586708.1">
    <property type="nucleotide sequence ID" value="XM_024721628.1"/>
</dbReference>
<evidence type="ECO:0000313" key="1">
    <source>
        <dbReference type="EMBL" id="CEG50339.1"/>
    </source>
</evidence>